<feature type="region of interest" description="Disordered" evidence="1">
    <location>
        <begin position="387"/>
        <end position="424"/>
    </location>
</feature>
<feature type="compositionally biased region" description="Basic and acidic residues" evidence="1">
    <location>
        <begin position="575"/>
        <end position="592"/>
    </location>
</feature>
<feature type="compositionally biased region" description="Basic and acidic residues" evidence="1">
    <location>
        <begin position="452"/>
        <end position="471"/>
    </location>
</feature>
<feature type="region of interest" description="Disordered" evidence="1">
    <location>
        <begin position="572"/>
        <end position="592"/>
    </location>
</feature>
<feature type="compositionally biased region" description="Pro residues" evidence="1">
    <location>
        <begin position="26"/>
        <end position="35"/>
    </location>
</feature>
<dbReference type="PANTHER" id="PTHR13464:SF0">
    <property type="entry name" value="SAP30-BINDING PROTEIN"/>
    <property type="match status" value="1"/>
</dbReference>
<feature type="region of interest" description="Disordered" evidence="1">
    <location>
        <begin position="343"/>
        <end position="368"/>
    </location>
</feature>
<evidence type="ECO:0000256" key="1">
    <source>
        <dbReference type="SAM" id="MobiDB-lite"/>
    </source>
</evidence>
<organism evidence="2">
    <name type="scientific">Triticum urartu</name>
    <name type="common">Red wild einkorn</name>
    <name type="synonym">Crithodium urartu</name>
    <dbReference type="NCBI Taxonomy" id="4572"/>
    <lineage>
        <taxon>Eukaryota</taxon>
        <taxon>Viridiplantae</taxon>
        <taxon>Streptophyta</taxon>
        <taxon>Embryophyta</taxon>
        <taxon>Tracheophyta</taxon>
        <taxon>Spermatophyta</taxon>
        <taxon>Magnoliopsida</taxon>
        <taxon>Liliopsida</taxon>
        <taxon>Poales</taxon>
        <taxon>Poaceae</taxon>
        <taxon>BOP clade</taxon>
        <taxon>Pooideae</taxon>
        <taxon>Triticodae</taxon>
        <taxon>Triticeae</taxon>
        <taxon>Triticinae</taxon>
        <taxon>Triticum</taxon>
    </lineage>
</organism>
<dbReference type="PANTHER" id="PTHR13464">
    <property type="entry name" value="TRANSCRIPTIONAL REGULATOR PROTEIN HCNGP"/>
    <property type="match status" value="1"/>
</dbReference>
<dbReference type="EMBL" id="KD279662">
    <property type="protein sequence ID" value="EMS45948.1"/>
    <property type="molecule type" value="Genomic_DNA"/>
</dbReference>
<evidence type="ECO:0008006" key="3">
    <source>
        <dbReference type="Google" id="ProtNLM"/>
    </source>
</evidence>
<feature type="compositionally biased region" description="Pro residues" evidence="1">
    <location>
        <begin position="56"/>
        <end position="69"/>
    </location>
</feature>
<feature type="compositionally biased region" description="Basic and acidic residues" evidence="1">
    <location>
        <begin position="343"/>
        <end position="356"/>
    </location>
</feature>
<sequence length="592" mass="63801">MASDTEGIAALFSMYNDDDEEDADEPGPPSPPPPAAATSPSTSPRTGGESSNPNSNPNPSPEHSPPPLPEEQASRKPLASPQVSPALPPLPSRRSPLPFAVSSPSPSRPPLSAPPPDLPRPPRRGSLAIVDYAHDEMAMSPDQEDGEIMSGIGGLGLDAQDAEGILEERVLSGTVHILTPKVLSETSQHLDAPEQNQMRADVPVDVTGTEAEDARVEEASDISTNVQNDDPLSRFLPPPVTTKCSTALQQRINKFLGYKRSGKSFNAEVRNRKDYRNPDFLQHAVRYQEIDQIGTCFSKDVFNPYGYDKSDYYDEIDIPGESAAAQHTNSEEAVMAEADMKRELERKEQEKKRNPRIDFTSSGVQPPINPSIAKISAAAVAGVSVPASADTVQKEARPNKKSKWDKVDGDTKNPAAASGLDSRSAASGSATLLTSENAVAVVLSVPASADTVQKEARPNKKSKWDKVDGDTKNPAAASGLDSRSAASGSATLLTSENAVAGGYAAFALVLRRLPCLSPPPIHNHPHLPASFRQSSELPEWDLETEDNLDPAPPLDLECDSRHQSLCCLLRRQQKRKEAEERRTSDYKSDRRS</sequence>
<name>M7Y7N4_TRIUA</name>
<feature type="compositionally biased region" description="Low complexity" evidence="1">
    <location>
        <begin position="36"/>
        <end position="55"/>
    </location>
</feature>
<dbReference type="AlphaFoldDB" id="M7Y7N4"/>
<dbReference type="eggNOG" id="KOG2959">
    <property type="taxonomic scope" value="Eukaryota"/>
</dbReference>
<accession>M7Y7N4</accession>
<proteinExistence type="predicted"/>
<feature type="compositionally biased region" description="Low complexity" evidence="1">
    <location>
        <begin position="92"/>
        <end position="105"/>
    </location>
</feature>
<dbReference type="GO" id="GO:0005634">
    <property type="term" value="C:nucleus"/>
    <property type="evidence" value="ECO:0007669"/>
    <property type="project" value="TreeGrafter"/>
</dbReference>
<dbReference type="STRING" id="4572.M7Y7N4"/>
<reference evidence="2" key="1">
    <citation type="journal article" date="2013" name="Nature">
        <title>Draft genome of the wheat A-genome progenitor Triticum urartu.</title>
        <authorList>
            <person name="Ling H.Q."/>
            <person name="Zhao S."/>
            <person name="Liu D."/>
            <person name="Wang J."/>
            <person name="Sun H."/>
            <person name="Zhang C."/>
            <person name="Fan H."/>
            <person name="Li D."/>
            <person name="Dong L."/>
            <person name="Tao Y."/>
            <person name="Gao C."/>
            <person name="Wu H."/>
            <person name="Li Y."/>
            <person name="Cui Y."/>
            <person name="Guo X."/>
            <person name="Zheng S."/>
            <person name="Wang B."/>
            <person name="Yu K."/>
            <person name="Liang Q."/>
            <person name="Yang W."/>
            <person name="Lou X."/>
            <person name="Chen J."/>
            <person name="Feng M."/>
            <person name="Jian J."/>
            <person name="Zhang X."/>
            <person name="Luo G."/>
            <person name="Jiang Y."/>
            <person name="Liu J."/>
            <person name="Wang Z."/>
            <person name="Sha Y."/>
            <person name="Zhang B."/>
            <person name="Wu H."/>
            <person name="Tang D."/>
            <person name="Shen Q."/>
            <person name="Xue P."/>
            <person name="Zou S."/>
            <person name="Wang X."/>
            <person name="Liu X."/>
            <person name="Wang F."/>
            <person name="Yang Y."/>
            <person name="An X."/>
            <person name="Dong Z."/>
            <person name="Zhang K."/>
            <person name="Zhang X."/>
            <person name="Luo M.C."/>
            <person name="Dvorak J."/>
            <person name="Tong Y."/>
            <person name="Wang J."/>
            <person name="Yang H."/>
            <person name="Li Z."/>
            <person name="Wang D."/>
            <person name="Zhang A."/>
            <person name="Wang J."/>
        </authorList>
    </citation>
    <scope>NUCLEOTIDE SEQUENCE</scope>
</reference>
<feature type="region of interest" description="Disordered" evidence="1">
    <location>
        <begin position="450"/>
        <end position="485"/>
    </location>
</feature>
<feature type="compositionally biased region" description="Basic and acidic residues" evidence="1">
    <location>
        <begin position="392"/>
        <end position="411"/>
    </location>
</feature>
<evidence type="ECO:0000313" key="2">
    <source>
        <dbReference type="EMBL" id="EMS45948.1"/>
    </source>
</evidence>
<feature type="compositionally biased region" description="Pro residues" evidence="1">
    <location>
        <begin position="106"/>
        <end position="119"/>
    </location>
</feature>
<feature type="region of interest" description="Disordered" evidence="1">
    <location>
        <begin position="1"/>
        <end position="127"/>
    </location>
</feature>
<feature type="compositionally biased region" description="Acidic residues" evidence="1">
    <location>
        <begin position="16"/>
        <end position="25"/>
    </location>
</feature>
<protein>
    <recommendedName>
        <fullName evidence="3">SAP30-binding protein</fullName>
    </recommendedName>
</protein>
<dbReference type="InterPro" id="IPR012479">
    <property type="entry name" value="SAP30BP"/>
</dbReference>
<gene>
    <name evidence="2" type="ORF">TRIUR3_22621</name>
</gene>
<dbReference type="Pfam" id="PF07818">
    <property type="entry name" value="HCNGP"/>
    <property type="match status" value="1"/>
</dbReference>
<dbReference type="GO" id="GO:0006355">
    <property type="term" value="P:regulation of DNA-templated transcription"/>
    <property type="evidence" value="ECO:0007669"/>
    <property type="project" value="InterPro"/>
</dbReference>